<dbReference type="VEuPathDB" id="VectorBase:RPRC010507"/>
<evidence type="ECO:0000313" key="1">
    <source>
        <dbReference type="EnsemblMetazoa" id="RPRC010507-PA"/>
    </source>
</evidence>
<reference evidence="1" key="1">
    <citation type="submission" date="2015-05" db="UniProtKB">
        <authorList>
            <consortium name="EnsemblMetazoa"/>
        </authorList>
    </citation>
    <scope>IDENTIFICATION</scope>
</reference>
<dbReference type="EnsemblMetazoa" id="RPRC010507-RA">
    <property type="protein sequence ID" value="RPRC010507-PA"/>
    <property type="gene ID" value="RPRC010507"/>
</dbReference>
<accession>T1I2I8</accession>
<dbReference type="Proteomes" id="UP000015103">
    <property type="component" value="Unassembled WGS sequence"/>
</dbReference>
<protein>
    <submittedName>
        <fullName evidence="1">Uncharacterized protein</fullName>
    </submittedName>
</protein>
<evidence type="ECO:0000313" key="2">
    <source>
        <dbReference type="Proteomes" id="UP000015103"/>
    </source>
</evidence>
<keyword evidence="2" id="KW-1185">Reference proteome</keyword>
<organism evidence="1 2">
    <name type="scientific">Rhodnius prolixus</name>
    <name type="common">Triatomid bug</name>
    <dbReference type="NCBI Taxonomy" id="13249"/>
    <lineage>
        <taxon>Eukaryota</taxon>
        <taxon>Metazoa</taxon>
        <taxon>Ecdysozoa</taxon>
        <taxon>Arthropoda</taxon>
        <taxon>Hexapoda</taxon>
        <taxon>Insecta</taxon>
        <taxon>Pterygota</taxon>
        <taxon>Neoptera</taxon>
        <taxon>Paraneoptera</taxon>
        <taxon>Hemiptera</taxon>
        <taxon>Heteroptera</taxon>
        <taxon>Panheteroptera</taxon>
        <taxon>Cimicomorpha</taxon>
        <taxon>Reduviidae</taxon>
        <taxon>Triatominae</taxon>
        <taxon>Rhodnius</taxon>
    </lineage>
</organism>
<dbReference type="HOGENOM" id="CLU_2625066_0_0_1"/>
<proteinExistence type="predicted"/>
<dbReference type="AlphaFoldDB" id="T1I2I8"/>
<dbReference type="InParanoid" id="T1I2I8"/>
<sequence length="78" mass="8940">MGELYVWVFYLFILLASVNISSTPLLLLFRFPLKEVGKDKKKNLKLNIDVYSRTPRLRFSFAKNIKDTTGSHVGFADG</sequence>
<name>T1I2I8_RHOPR</name>
<dbReference type="EMBL" id="ACPB03009164">
    <property type="status" value="NOT_ANNOTATED_CDS"/>
    <property type="molecule type" value="Genomic_DNA"/>
</dbReference>